<dbReference type="CDD" id="cd06432">
    <property type="entry name" value="GT8_HUGT1_C_like"/>
    <property type="match status" value="1"/>
</dbReference>
<comment type="similarity">
    <text evidence="4">Belongs to the glycosyltransferase 8 family.</text>
</comment>
<dbReference type="Pfam" id="PF18402">
    <property type="entry name" value="Thioredoxin_14"/>
    <property type="match status" value="1"/>
</dbReference>
<feature type="domain" description="UGGT thioredoxin-like" evidence="10">
    <location>
        <begin position="14"/>
        <end position="76"/>
    </location>
</feature>
<sequence>MSVRRSAIVAGDLRPLRFDHAFPSPGASATAHLIVMHGSPGTACFGAFHAAIKAIVERSGGGVAYAHRPVLPEACMASGEPRHPCVEFGSLEKLQLPGFGAEMAIKSMEYSAVDDAKRDTNATAEEGAGFGTVKGFDFDVLVARRPALREELLTFRDYLESSLSQDTTLKVWDMKDLGLQASQRILQASDPLKLLTEISQNFPMLASSLSRLSVDTKLRQSVATNQKIIPSRLGLVLLNGMPIDTDNFDLYDFLKRIRAEVKAKVLLMASGVRAQAVAPFLRLRAEDRSEDLEHLRFNVLPQEHVVFLNDLEKDSIYSSFPKSLTSLLNAFYPGDLLPIGRNLQTAMFIVDPTTVAGAALGKVVYELYQRLTPIRLGVLFLAPTVVDRLQNGIAAPLDWDALTDAEQLVRMFRMINSAFGSKAAFQFWASLDGLWTDDMKSARPLSPILGRAFVEAWARSAASPETKKGQVASRVTPSAALDQLRSGSGMAAGISLQVETAMEAAVERGLHFVDTPTMWLNGQMIEIGDSSTRAVIMHYALMEMQNLQEHIYYGKLSEQDKNLLAKILRLEKSLERYNPHVLPMGPGEEAEHVIVNVSSEFFQSLAFLHHPGTEETPKVATQLVTLDFGTTQGLRLFEAGLDFVFGSSGKSSRVAFLPWNSAESTPALRTLWDATSRNLPTKDLAVVWQGLRKDRSLWAALCDSETLSQVHNLVEDAELDVDIKGCLSADREFGSAESQRRAELAKSALGIEAGSAVVTNGRVVTSSHAGDLNSKDFVTMQLIASDYQMGQAIKYAIEEADEDAGSKQISDQVWQIASILHSTSVESSYTGAMVGRLQQGFKRLNGMEILWQTGDGVEPEFEIEAVLNPLSKGMQRLSEILTFIRSVLRPKITVQLNPAVDMSEMPLKQFYRFSLPKVDASKEGALTKVLPPVSYFSSLPTGKILTLNPDVPEAWLIEPVQADYDLDNLRMEDLGPNEVVFVEYRLASLLLTGSCLDKSAKTRKQLFPRGMQLTLGNASHPAMVDTLVMSNLGYFQLKASPGVWNLSLAPGRTKELYHIDVSTDASEGDLVFEPGQPAASKIQIDIDSFQGRNMRLKVRKYPGMEAVDVLDDPEEPQAEAGGQLWGTLMSWMKLDKGKEAVKLAGHTTGRCEHEDDPINIFTIASGHMYERLQKIMILSVLRNTKSCVKFWVIKNYMSPQMQQFLPHMAARYGFEYELVTYKWPSWLNKQTEKQRIIWAYKILFLDVLFPLSCRRVIFVDADQIVRTDMRQLYDMDLQGAPLAYTPFCDTNKEMDGFRFWKGGFWKDHLNGKPYHISALYVVDLQKFRQSAAGDKLRVVYENLSKDPNSLSNLDQDLPNYAQHSVPIFSLPQEWLWCESWCGNETKPAAKTIDLCNNPMTKEPKLQAARRIVAEWPGIDEEVRAFTARVEALIREQGDGVPESDADNVLGPSGPPADHEAAANAASKDADAESEHTHYSQVPGHEEL</sequence>
<dbReference type="Pfam" id="PF18404">
    <property type="entry name" value="Glyco_transf_24"/>
    <property type="match status" value="1"/>
</dbReference>
<dbReference type="Gene3D" id="3.90.550.10">
    <property type="entry name" value="Spore Coat Polysaccharide Biosynthesis Protein SpsA, Chain A"/>
    <property type="match status" value="1"/>
</dbReference>
<dbReference type="InterPro" id="IPR040692">
    <property type="entry name" value="UGGT_TRXL_3"/>
</dbReference>
<gene>
    <name evidence="15" type="ORF">OSTQU699_LOCUS5347</name>
</gene>
<dbReference type="InterPro" id="IPR040694">
    <property type="entry name" value="UGGT_TRXL_2"/>
</dbReference>
<dbReference type="GO" id="GO:0018279">
    <property type="term" value="P:protein N-linked glycosylation via asparagine"/>
    <property type="evidence" value="ECO:0007669"/>
    <property type="project" value="TreeGrafter"/>
</dbReference>
<dbReference type="GO" id="GO:0036503">
    <property type="term" value="P:ERAD pathway"/>
    <property type="evidence" value="ECO:0007669"/>
    <property type="project" value="TreeGrafter"/>
</dbReference>
<reference evidence="15" key="1">
    <citation type="submission" date="2020-12" db="EMBL/GenBank/DDBJ databases">
        <authorList>
            <person name="Iha C."/>
        </authorList>
    </citation>
    <scope>NUCLEOTIDE SEQUENCE</scope>
</reference>
<evidence type="ECO:0000256" key="9">
    <source>
        <dbReference type="SAM" id="MobiDB-lite"/>
    </source>
</evidence>
<keyword evidence="6" id="KW-0732">Signal</keyword>
<evidence type="ECO:0000259" key="14">
    <source>
        <dbReference type="Pfam" id="PF18404"/>
    </source>
</evidence>
<evidence type="ECO:0000259" key="11">
    <source>
        <dbReference type="Pfam" id="PF18401"/>
    </source>
</evidence>
<feature type="domain" description="UDP-glucose:glycoprotein glucosyltransferase thioredoxin-like" evidence="13">
    <location>
        <begin position="598"/>
        <end position="820"/>
    </location>
</feature>
<evidence type="ECO:0000256" key="3">
    <source>
        <dbReference type="ARBA" id="ARBA00004922"/>
    </source>
</evidence>
<comment type="pathway">
    <text evidence="3">Protein modification; protein glycosylation.</text>
</comment>
<evidence type="ECO:0000313" key="16">
    <source>
        <dbReference type="Proteomes" id="UP000708148"/>
    </source>
</evidence>
<protein>
    <recommendedName>
        <fullName evidence="17">UDP-glucose:glycoprotein glucosyltransferase</fullName>
    </recommendedName>
</protein>
<accession>A0A8S1IYG4</accession>
<feature type="domain" description="UGGT thioredoxin-like" evidence="11">
    <location>
        <begin position="167"/>
        <end position="282"/>
    </location>
</feature>
<keyword evidence="5" id="KW-0808">Transferase</keyword>
<organism evidence="15 16">
    <name type="scientific">Ostreobium quekettii</name>
    <dbReference type="NCBI Taxonomy" id="121088"/>
    <lineage>
        <taxon>Eukaryota</taxon>
        <taxon>Viridiplantae</taxon>
        <taxon>Chlorophyta</taxon>
        <taxon>core chlorophytes</taxon>
        <taxon>Ulvophyceae</taxon>
        <taxon>TCBD clade</taxon>
        <taxon>Bryopsidales</taxon>
        <taxon>Ostreobineae</taxon>
        <taxon>Ostreobiaceae</taxon>
        <taxon>Ostreobium</taxon>
    </lineage>
</organism>
<dbReference type="InterPro" id="IPR040693">
    <property type="entry name" value="UGGT_TRXL_1"/>
</dbReference>
<dbReference type="PANTHER" id="PTHR11226:SF0">
    <property type="entry name" value="UDP-GLUCOSE:GLYCOPROTEIN GLUCOSYLTRANSFERASE"/>
    <property type="match status" value="1"/>
</dbReference>
<comment type="cofactor">
    <cofactor evidence="1">
        <name>Ca(2+)</name>
        <dbReference type="ChEBI" id="CHEBI:29108"/>
    </cofactor>
</comment>
<keyword evidence="8" id="KW-0325">Glycoprotein</keyword>
<keyword evidence="7" id="KW-0256">Endoplasmic reticulum</keyword>
<evidence type="ECO:0000256" key="4">
    <source>
        <dbReference type="ARBA" id="ARBA00006351"/>
    </source>
</evidence>
<dbReference type="Pfam" id="PF18400">
    <property type="entry name" value="Thioredoxin_12"/>
    <property type="match status" value="1"/>
</dbReference>
<evidence type="ECO:0000256" key="5">
    <source>
        <dbReference type="ARBA" id="ARBA00022679"/>
    </source>
</evidence>
<name>A0A8S1IYG4_9CHLO</name>
<feature type="domain" description="UGGT thioredoxin-like" evidence="12">
    <location>
        <begin position="302"/>
        <end position="581"/>
    </location>
</feature>
<keyword evidence="16" id="KW-1185">Reference proteome</keyword>
<dbReference type="InterPro" id="IPR040497">
    <property type="entry name" value="Glyco_transf_24"/>
</dbReference>
<evidence type="ECO:0000259" key="12">
    <source>
        <dbReference type="Pfam" id="PF18402"/>
    </source>
</evidence>
<evidence type="ECO:0008006" key="17">
    <source>
        <dbReference type="Google" id="ProtNLM"/>
    </source>
</evidence>
<dbReference type="OrthoDB" id="27683at2759"/>
<comment type="subcellular location">
    <subcellularLocation>
        <location evidence="2">Endoplasmic reticulum lumen</location>
    </subcellularLocation>
</comment>
<feature type="compositionally biased region" description="Basic and acidic residues" evidence="9">
    <location>
        <begin position="1467"/>
        <end position="1487"/>
    </location>
</feature>
<proteinExistence type="inferred from homology"/>
<dbReference type="EMBL" id="CAJHUC010001147">
    <property type="protein sequence ID" value="CAD7699991.1"/>
    <property type="molecule type" value="Genomic_DNA"/>
</dbReference>
<dbReference type="GO" id="GO:0051082">
    <property type="term" value="F:unfolded protein binding"/>
    <property type="evidence" value="ECO:0007669"/>
    <property type="project" value="TreeGrafter"/>
</dbReference>
<dbReference type="Pfam" id="PF06427">
    <property type="entry name" value="UDP-g_GGTase"/>
    <property type="match status" value="1"/>
</dbReference>
<feature type="region of interest" description="Disordered" evidence="9">
    <location>
        <begin position="1435"/>
        <end position="1487"/>
    </location>
</feature>
<feature type="domain" description="Glucosyltransferase 24 catalytic" evidence="14">
    <location>
        <begin position="1158"/>
        <end position="1424"/>
    </location>
</feature>
<evidence type="ECO:0000256" key="8">
    <source>
        <dbReference type="ARBA" id="ARBA00023180"/>
    </source>
</evidence>
<dbReference type="InterPro" id="IPR009448">
    <property type="entry name" value="UDP-g_GGtrans"/>
</dbReference>
<dbReference type="GO" id="GO:0005788">
    <property type="term" value="C:endoplasmic reticulum lumen"/>
    <property type="evidence" value="ECO:0007669"/>
    <property type="project" value="UniProtKB-SubCell"/>
</dbReference>
<evidence type="ECO:0000256" key="7">
    <source>
        <dbReference type="ARBA" id="ARBA00022824"/>
    </source>
</evidence>
<comment type="caution">
    <text evidence="15">The sequence shown here is derived from an EMBL/GenBank/DDBJ whole genome shotgun (WGS) entry which is preliminary data.</text>
</comment>
<dbReference type="SUPFAM" id="SSF53448">
    <property type="entry name" value="Nucleotide-diphospho-sugar transferases"/>
    <property type="match status" value="1"/>
</dbReference>
<dbReference type="Proteomes" id="UP000708148">
    <property type="component" value="Unassembled WGS sequence"/>
</dbReference>
<evidence type="ECO:0000259" key="13">
    <source>
        <dbReference type="Pfam" id="PF18403"/>
    </source>
</evidence>
<evidence type="ECO:0000256" key="1">
    <source>
        <dbReference type="ARBA" id="ARBA00001913"/>
    </source>
</evidence>
<dbReference type="Pfam" id="PF18403">
    <property type="entry name" value="Thioredoxin_15"/>
    <property type="match status" value="1"/>
</dbReference>
<dbReference type="InterPro" id="IPR029044">
    <property type="entry name" value="Nucleotide-diphossugar_trans"/>
</dbReference>
<dbReference type="InterPro" id="IPR040525">
    <property type="entry name" value="UGGT_TRXL_4"/>
</dbReference>
<dbReference type="Pfam" id="PF18401">
    <property type="entry name" value="Thioredoxin_13"/>
    <property type="match status" value="1"/>
</dbReference>
<dbReference type="PANTHER" id="PTHR11226">
    <property type="entry name" value="UDP-GLUCOSE GLYCOPROTEIN:GLUCOSYLTRANSFERASE"/>
    <property type="match status" value="1"/>
</dbReference>
<evidence type="ECO:0000256" key="2">
    <source>
        <dbReference type="ARBA" id="ARBA00004319"/>
    </source>
</evidence>
<evidence type="ECO:0000313" key="15">
    <source>
        <dbReference type="EMBL" id="CAD7699991.1"/>
    </source>
</evidence>
<evidence type="ECO:0000259" key="10">
    <source>
        <dbReference type="Pfam" id="PF18400"/>
    </source>
</evidence>
<dbReference type="GO" id="GO:0003980">
    <property type="term" value="F:UDP-glucose:glycoprotein glucosyltransferase activity"/>
    <property type="evidence" value="ECO:0007669"/>
    <property type="project" value="InterPro"/>
</dbReference>
<evidence type="ECO:0000256" key="6">
    <source>
        <dbReference type="ARBA" id="ARBA00022729"/>
    </source>
</evidence>